<name>A0A1H0MYU7_9ACTN</name>
<dbReference type="HAMAP" id="MF_00274">
    <property type="entry name" value="DNA_YbaB_EbfC"/>
    <property type="match status" value="1"/>
</dbReference>
<keyword evidence="6" id="KW-1185">Reference proteome</keyword>
<feature type="region of interest" description="Disordered" evidence="4">
    <location>
        <begin position="46"/>
        <end position="81"/>
    </location>
</feature>
<dbReference type="PANTHER" id="PTHR33449:SF1">
    <property type="entry name" value="NUCLEOID-ASSOCIATED PROTEIN YBAB"/>
    <property type="match status" value="1"/>
</dbReference>
<evidence type="ECO:0000313" key="6">
    <source>
        <dbReference type="Proteomes" id="UP000199088"/>
    </source>
</evidence>
<evidence type="ECO:0000256" key="3">
    <source>
        <dbReference type="SAM" id="Coils"/>
    </source>
</evidence>
<dbReference type="InterPro" id="IPR004401">
    <property type="entry name" value="YbaB/EbfC"/>
</dbReference>
<keyword evidence="2" id="KW-0963">Cytoplasm</keyword>
<feature type="coiled-coil region" evidence="3">
    <location>
        <begin position="94"/>
        <end position="121"/>
    </location>
</feature>
<gene>
    <name evidence="5" type="ORF">SAMN05660199_02682</name>
</gene>
<dbReference type="PANTHER" id="PTHR33449">
    <property type="entry name" value="NUCLEOID-ASSOCIATED PROTEIN YBAB"/>
    <property type="match status" value="1"/>
</dbReference>
<comment type="similarity">
    <text evidence="2">Belongs to the YbaB/EbfC family.</text>
</comment>
<proteinExistence type="inferred from homology"/>
<comment type="subcellular location">
    <subcellularLocation>
        <location evidence="2">Cytoplasm</location>
        <location evidence="2">Nucleoid</location>
    </subcellularLocation>
</comment>
<dbReference type="Pfam" id="PF02575">
    <property type="entry name" value="YbaB_DNA_bd"/>
    <property type="match status" value="1"/>
</dbReference>
<evidence type="ECO:0000256" key="4">
    <source>
        <dbReference type="SAM" id="MobiDB-lite"/>
    </source>
</evidence>
<keyword evidence="1 2" id="KW-0238">DNA-binding</keyword>
<dbReference type="GO" id="GO:0005829">
    <property type="term" value="C:cytosol"/>
    <property type="evidence" value="ECO:0007669"/>
    <property type="project" value="TreeGrafter"/>
</dbReference>
<comment type="subunit">
    <text evidence="2">Homodimer.</text>
</comment>
<dbReference type="GO" id="GO:0003677">
    <property type="term" value="F:DNA binding"/>
    <property type="evidence" value="ECO:0007669"/>
    <property type="project" value="UniProtKB-UniRule"/>
</dbReference>
<organism evidence="5 6">
    <name type="scientific">Klenkia soli</name>
    <dbReference type="NCBI Taxonomy" id="1052260"/>
    <lineage>
        <taxon>Bacteria</taxon>
        <taxon>Bacillati</taxon>
        <taxon>Actinomycetota</taxon>
        <taxon>Actinomycetes</taxon>
        <taxon>Geodermatophilales</taxon>
        <taxon>Geodermatophilaceae</taxon>
        <taxon>Klenkia</taxon>
    </lineage>
</organism>
<protein>
    <recommendedName>
        <fullName evidence="2">Nucleoid-associated protein SAMN05660199_02682</fullName>
    </recommendedName>
</protein>
<dbReference type="NCBIfam" id="TIGR00103">
    <property type="entry name" value="DNA_YbaB_EbfC"/>
    <property type="match status" value="1"/>
</dbReference>
<dbReference type="STRING" id="1052260.SAMN05660199_02682"/>
<keyword evidence="3" id="KW-0175">Coiled coil</keyword>
<evidence type="ECO:0000256" key="2">
    <source>
        <dbReference type="HAMAP-Rule" id="MF_00274"/>
    </source>
</evidence>
<reference evidence="6" key="1">
    <citation type="submission" date="2016-10" db="EMBL/GenBank/DDBJ databases">
        <authorList>
            <person name="Varghese N."/>
            <person name="Submissions S."/>
        </authorList>
    </citation>
    <scope>NUCLEOTIDE SEQUENCE [LARGE SCALE GENOMIC DNA]</scope>
    <source>
        <strain evidence="6">DSM 45843</strain>
    </source>
</reference>
<comment type="function">
    <text evidence="2">Binds to DNA and alters its conformation. May be involved in regulation of gene expression, nucleoid organization and DNA protection.</text>
</comment>
<dbReference type="AlphaFoldDB" id="A0A1H0MYU7"/>
<dbReference type="SUPFAM" id="SSF82607">
    <property type="entry name" value="YbaB-like"/>
    <property type="match status" value="1"/>
</dbReference>
<sequence length="195" mass="19095">MEVVVGGAAVVDGAAVVVGSVVGVALVVPALLPAVVVVLPGADVAAGSPAPHPARTSTDAARRTAARRTPAACHGLSDPPHTLDRMQPGGAPDMASILKQAQQMQQHLAAAQEQLAQAEVTGTAGGGMVTATMTGSGELTGLVISPEAVDPTDVETLQDLVVAAVRDAGRAAGELTQSTMGPLAGGMGGMGLPGF</sequence>
<dbReference type="Gene3D" id="3.30.1310.10">
    <property type="entry name" value="Nucleoid-associated protein YbaB-like domain"/>
    <property type="match status" value="1"/>
</dbReference>
<dbReference type="GO" id="GO:0043590">
    <property type="term" value="C:bacterial nucleoid"/>
    <property type="evidence" value="ECO:0007669"/>
    <property type="project" value="UniProtKB-UniRule"/>
</dbReference>
<evidence type="ECO:0000313" key="5">
    <source>
        <dbReference type="EMBL" id="SDO85594.1"/>
    </source>
</evidence>
<dbReference type="InterPro" id="IPR036894">
    <property type="entry name" value="YbaB-like_sf"/>
</dbReference>
<dbReference type="EMBL" id="FNIR01000008">
    <property type="protein sequence ID" value="SDO85594.1"/>
    <property type="molecule type" value="Genomic_DNA"/>
</dbReference>
<evidence type="ECO:0000256" key="1">
    <source>
        <dbReference type="ARBA" id="ARBA00023125"/>
    </source>
</evidence>
<dbReference type="Proteomes" id="UP000199088">
    <property type="component" value="Unassembled WGS sequence"/>
</dbReference>
<accession>A0A1H0MYU7</accession>